<dbReference type="RefSeq" id="WP_345179245.1">
    <property type="nucleotide sequence ID" value="NZ_BAABFQ010000007.1"/>
</dbReference>
<evidence type="ECO:0000256" key="1">
    <source>
        <dbReference type="SAM" id="MobiDB-lite"/>
    </source>
</evidence>
<evidence type="ECO:0000313" key="4">
    <source>
        <dbReference type="Proteomes" id="UP001595956"/>
    </source>
</evidence>
<sequence length="1290" mass="133578">MGAEGSGDDATFSVTVLVNANTLAFGGSVQPPDYGLQDLLEHLPAEARSFLGWIPNISIDSVGVMFDPESHAFGVYATAGLADSAEPSAELFIGDVPVTTGTTTSTAFVVGISLSSRIELSGTPLFGSMLSGISISDLTFTYASADIPTGAIALPPPAPTNSPAYPQGPVLGFTLGDGTAGKRFVLKPSSASSSTSADSPAALGGDPPPPVAPIQWFDIQKTIGPLTLGRIGIVSGDDELGLALDAAVQTTALGVDLTGFTLFFKPTSDISLSGLHVSLDGLSVQFGSGSVSIAGSLVRTVIEVDHEQVTEYDGGLVIQAGPYGISAVASFAELHGSPSLFVFGMAKGQFGGVPEFFVTGIAAGFGYNRSLRLPKPEEVLQFPFVLMARQGSGYLPDPSAASALSKLSSGGWVPPELGSYWVAAGISFTSFELLDGFALLIVQFGNETVIALLGVASIALPTAAEGFAYAEMTLDAVLVPSQGTFQMTALLTPNSYVLYRDCRLTGGFAFYLWFGSNPHAGDFVVTLGGYNAAFDKPDWYPTVPRLGFAWNVSSEVHIEGGAYFAITPTCVMGGGGLALTFQSGDLKAWFDAHADFIMWWKPFYFDISVGVSIGASYTLDLGFTRKTLTVSLSADVELWGPPLAGVAHVSWYIISFTIAINGGGSPSLPGKHLDWTTFQTSFLPAEATAPELGAAATGTPSPVCRPRVTSGQTGTWHNGDDEVWLVSADALTLATETVVPASSVVVAAPSDGTPLTYAGPAVGVYPMGSVVLTSTHTFALYAVVGQVVSSTPVDLSSWTWTPVTGSVPYSLWGGQNTGQPVLASATVPALTGVTGVPAEPVVTGPPAFPLEDLAFVEIYPQRPLPITTGPAVDGSTALPTVDPRQVVATTISDPGVVAARGSLAATLNRVGVGAGLNGGTMARLAEEIFVTFLSEPMLGPVGSTGPAREHPVAPAATPAPAARRLPRLPRPIDPPLSAPLVLADFRRLPGATDRVRVACRVHDAFSSVGERGLAAHGLASAQRIGMDPHTLVVVRAQPDRGHVVTSDGRVGLHVVAYDRQYLPISEHFLAAGAATSQQLAPGAERLVIAGLPVQVTPAPGWHEGARLLQVSPQALVGTDCLVRVQSPHRVRGRRTSREAGVVTASSLVDDNWTQTDDGRRPGWVDTWLPGDVRGIAASLRADDRLGASAAAASVELVVTDDATGVPRRVPLTSLGAERTRDEVLLLAEVPPGLAVAGGRTRIRVTPADGWTLTGVHGHDGDGPALAALLDEPSAPGRSATPEPRGLVSVS</sequence>
<feature type="region of interest" description="Disordered" evidence="1">
    <location>
        <begin position="1267"/>
        <end position="1290"/>
    </location>
</feature>
<comment type="caution">
    <text evidence="3">The sequence shown here is derived from an EMBL/GenBank/DDBJ whole genome shotgun (WGS) entry which is preliminary data.</text>
</comment>
<dbReference type="InterPro" id="IPR046538">
    <property type="entry name" value="DUF6603"/>
</dbReference>
<feature type="domain" description="DUF6603" evidence="2">
    <location>
        <begin position="219"/>
        <end position="736"/>
    </location>
</feature>
<dbReference type="Proteomes" id="UP001595956">
    <property type="component" value="Unassembled WGS sequence"/>
</dbReference>
<gene>
    <name evidence="3" type="ORF">ACFPKY_12965</name>
</gene>
<organism evidence="3 4">
    <name type="scientific">Nocardioides caricicola</name>
    <dbReference type="NCBI Taxonomy" id="634770"/>
    <lineage>
        <taxon>Bacteria</taxon>
        <taxon>Bacillati</taxon>
        <taxon>Actinomycetota</taxon>
        <taxon>Actinomycetes</taxon>
        <taxon>Propionibacteriales</taxon>
        <taxon>Nocardioidaceae</taxon>
        <taxon>Nocardioides</taxon>
    </lineage>
</organism>
<proteinExistence type="predicted"/>
<reference evidence="4" key="1">
    <citation type="journal article" date="2019" name="Int. J. Syst. Evol. Microbiol.">
        <title>The Global Catalogue of Microorganisms (GCM) 10K type strain sequencing project: providing services to taxonomists for standard genome sequencing and annotation.</title>
        <authorList>
            <consortium name="The Broad Institute Genomics Platform"/>
            <consortium name="The Broad Institute Genome Sequencing Center for Infectious Disease"/>
            <person name="Wu L."/>
            <person name="Ma J."/>
        </authorList>
    </citation>
    <scope>NUCLEOTIDE SEQUENCE [LARGE SCALE GENOMIC DNA]</scope>
    <source>
        <strain evidence="4">KACC 13778</strain>
    </source>
</reference>
<dbReference type="Pfam" id="PF20248">
    <property type="entry name" value="DUF6603"/>
    <property type="match status" value="1"/>
</dbReference>
<dbReference type="EMBL" id="JBHSMD010000004">
    <property type="protein sequence ID" value="MFC5494020.1"/>
    <property type="molecule type" value="Genomic_DNA"/>
</dbReference>
<accession>A0ABW0N2A7</accession>
<evidence type="ECO:0000313" key="3">
    <source>
        <dbReference type="EMBL" id="MFC5494020.1"/>
    </source>
</evidence>
<evidence type="ECO:0000259" key="2">
    <source>
        <dbReference type="Pfam" id="PF20248"/>
    </source>
</evidence>
<protein>
    <submittedName>
        <fullName evidence="3">DUF6603 domain-containing protein</fullName>
    </submittedName>
</protein>
<keyword evidence="4" id="KW-1185">Reference proteome</keyword>
<name>A0ABW0N2A7_9ACTN</name>